<feature type="region of interest" description="Disordered" evidence="1">
    <location>
        <begin position="86"/>
        <end position="110"/>
    </location>
</feature>
<proteinExistence type="predicted"/>
<accession>A0A2R6W8I8</accession>
<feature type="region of interest" description="Disordered" evidence="1">
    <location>
        <begin position="138"/>
        <end position="191"/>
    </location>
</feature>
<protein>
    <submittedName>
        <fullName evidence="2">Uncharacterized protein</fullName>
    </submittedName>
</protein>
<sequence>MTRPSVINLPPGALLPGRRCPSVRRPSHVAVAVASGMPRHNERLVEPHVRRDVAALDSPASLPSQIPSVRFRHVAVERPRQTDLFLGRRKSAGAHSLSESLAPGRRPAAPEDHLDELGPWIGSHRRCPRAIVPFVPAPRREQRPVGRGRENRGPDYVRHEQRVFETLTRGSGVTQPSMDCGNTSGPESVET</sequence>
<gene>
    <name evidence="2" type="ORF">MARPO_0129s0021</name>
</gene>
<keyword evidence="3" id="KW-1185">Reference proteome</keyword>
<dbReference type="EMBL" id="KZ772801">
    <property type="protein sequence ID" value="PTQ30132.1"/>
    <property type="molecule type" value="Genomic_DNA"/>
</dbReference>
<dbReference type="AlphaFoldDB" id="A0A2R6W8I8"/>
<name>A0A2R6W8I8_MARPO</name>
<evidence type="ECO:0000313" key="2">
    <source>
        <dbReference type="EMBL" id="PTQ30132.1"/>
    </source>
</evidence>
<feature type="compositionally biased region" description="Polar residues" evidence="1">
    <location>
        <begin position="168"/>
        <end position="191"/>
    </location>
</feature>
<reference evidence="3" key="1">
    <citation type="journal article" date="2017" name="Cell">
        <title>Insights into land plant evolution garnered from the Marchantia polymorpha genome.</title>
        <authorList>
            <person name="Bowman J.L."/>
            <person name="Kohchi T."/>
            <person name="Yamato K.T."/>
            <person name="Jenkins J."/>
            <person name="Shu S."/>
            <person name="Ishizaki K."/>
            <person name="Yamaoka S."/>
            <person name="Nishihama R."/>
            <person name="Nakamura Y."/>
            <person name="Berger F."/>
            <person name="Adam C."/>
            <person name="Aki S.S."/>
            <person name="Althoff F."/>
            <person name="Araki T."/>
            <person name="Arteaga-Vazquez M.A."/>
            <person name="Balasubrmanian S."/>
            <person name="Barry K."/>
            <person name="Bauer D."/>
            <person name="Boehm C.R."/>
            <person name="Briginshaw L."/>
            <person name="Caballero-Perez J."/>
            <person name="Catarino B."/>
            <person name="Chen F."/>
            <person name="Chiyoda S."/>
            <person name="Chovatia M."/>
            <person name="Davies K.M."/>
            <person name="Delmans M."/>
            <person name="Demura T."/>
            <person name="Dierschke T."/>
            <person name="Dolan L."/>
            <person name="Dorantes-Acosta A.E."/>
            <person name="Eklund D.M."/>
            <person name="Florent S.N."/>
            <person name="Flores-Sandoval E."/>
            <person name="Fujiyama A."/>
            <person name="Fukuzawa H."/>
            <person name="Galik B."/>
            <person name="Grimanelli D."/>
            <person name="Grimwood J."/>
            <person name="Grossniklaus U."/>
            <person name="Hamada T."/>
            <person name="Haseloff J."/>
            <person name="Hetherington A.J."/>
            <person name="Higo A."/>
            <person name="Hirakawa Y."/>
            <person name="Hundley H.N."/>
            <person name="Ikeda Y."/>
            <person name="Inoue K."/>
            <person name="Inoue S.I."/>
            <person name="Ishida S."/>
            <person name="Jia Q."/>
            <person name="Kakita M."/>
            <person name="Kanazawa T."/>
            <person name="Kawai Y."/>
            <person name="Kawashima T."/>
            <person name="Kennedy M."/>
            <person name="Kinose K."/>
            <person name="Kinoshita T."/>
            <person name="Kohara Y."/>
            <person name="Koide E."/>
            <person name="Komatsu K."/>
            <person name="Kopischke S."/>
            <person name="Kubo M."/>
            <person name="Kyozuka J."/>
            <person name="Lagercrantz U."/>
            <person name="Lin S.S."/>
            <person name="Lindquist E."/>
            <person name="Lipzen A.M."/>
            <person name="Lu C.W."/>
            <person name="De Luna E."/>
            <person name="Martienssen R.A."/>
            <person name="Minamino N."/>
            <person name="Mizutani M."/>
            <person name="Mizutani M."/>
            <person name="Mochizuki N."/>
            <person name="Monte I."/>
            <person name="Mosher R."/>
            <person name="Nagasaki H."/>
            <person name="Nakagami H."/>
            <person name="Naramoto S."/>
            <person name="Nishitani K."/>
            <person name="Ohtani M."/>
            <person name="Okamoto T."/>
            <person name="Okumura M."/>
            <person name="Phillips J."/>
            <person name="Pollak B."/>
            <person name="Reinders A."/>
            <person name="Rovekamp M."/>
            <person name="Sano R."/>
            <person name="Sawa S."/>
            <person name="Schmid M.W."/>
            <person name="Shirakawa M."/>
            <person name="Solano R."/>
            <person name="Spunde A."/>
            <person name="Suetsugu N."/>
            <person name="Sugano S."/>
            <person name="Sugiyama A."/>
            <person name="Sun R."/>
            <person name="Suzuki Y."/>
            <person name="Takenaka M."/>
            <person name="Takezawa D."/>
            <person name="Tomogane H."/>
            <person name="Tsuzuki M."/>
            <person name="Ueda T."/>
            <person name="Umeda M."/>
            <person name="Ward J.M."/>
            <person name="Watanabe Y."/>
            <person name="Yazaki K."/>
            <person name="Yokoyama R."/>
            <person name="Yoshitake Y."/>
            <person name="Yotsui I."/>
            <person name="Zachgo S."/>
            <person name="Schmutz J."/>
        </authorList>
    </citation>
    <scope>NUCLEOTIDE SEQUENCE [LARGE SCALE GENOMIC DNA]</scope>
    <source>
        <strain evidence="3">Tak-1</strain>
    </source>
</reference>
<feature type="compositionally biased region" description="Basic and acidic residues" evidence="1">
    <location>
        <begin position="138"/>
        <end position="163"/>
    </location>
</feature>
<dbReference type="Proteomes" id="UP000244005">
    <property type="component" value="Unassembled WGS sequence"/>
</dbReference>
<organism evidence="2 3">
    <name type="scientific">Marchantia polymorpha</name>
    <name type="common">Common liverwort</name>
    <name type="synonym">Marchantia aquatica</name>
    <dbReference type="NCBI Taxonomy" id="3197"/>
    <lineage>
        <taxon>Eukaryota</taxon>
        <taxon>Viridiplantae</taxon>
        <taxon>Streptophyta</taxon>
        <taxon>Embryophyta</taxon>
        <taxon>Marchantiophyta</taxon>
        <taxon>Marchantiopsida</taxon>
        <taxon>Marchantiidae</taxon>
        <taxon>Marchantiales</taxon>
        <taxon>Marchantiaceae</taxon>
        <taxon>Marchantia</taxon>
    </lineage>
</organism>
<evidence type="ECO:0000313" key="3">
    <source>
        <dbReference type="Proteomes" id="UP000244005"/>
    </source>
</evidence>
<evidence type="ECO:0000256" key="1">
    <source>
        <dbReference type="SAM" id="MobiDB-lite"/>
    </source>
</evidence>